<dbReference type="InterPro" id="IPR029063">
    <property type="entry name" value="SAM-dependent_MTases_sf"/>
</dbReference>
<dbReference type="EMBL" id="JADIMP010000035">
    <property type="protein sequence ID" value="MBO8441192.1"/>
    <property type="molecule type" value="Genomic_DNA"/>
</dbReference>
<keyword evidence="1" id="KW-0489">Methyltransferase</keyword>
<reference evidence="1" key="1">
    <citation type="submission" date="2020-10" db="EMBL/GenBank/DDBJ databases">
        <authorList>
            <person name="Gilroy R."/>
        </authorList>
    </citation>
    <scope>NUCLEOTIDE SEQUENCE</scope>
    <source>
        <strain evidence="1">C6-149</strain>
    </source>
</reference>
<comment type="caution">
    <text evidence="1">The sequence shown here is derived from an EMBL/GenBank/DDBJ whole genome shotgun (WGS) entry which is preliminary data.</text>
</comment>
<reference evidence="1" key="2">
    <citation type="journal article" date="2021" name="PeerJ">
        <title>Extensive microbial diversity within the chicken gut microbiome revealed by metagenomics and culture.</title>
        <authorList>
            <person name="Gilroy R."/>
            <person name="Ravi A."/>
            <person name="Getino M."/>
            <person name="Pursley I."/>
            <person name="Horton D.L."/>
            <person name="Alikhan N.F."/>
            <person name="Baker D."/>
            <person name="Gharbi K."/>
            <person name="Hall N."/>
            <person name="Watson M."/>
            <person name="Adriaenssens E.M."/>
            <person name="Foster-Nyarko E."/>
            <person name="Jarju S."/>
            <person name="Secka A."/>
            <person name="Antonio M."/>
            <person name="Oren A."/>
            <person name="Chaudhuri R.R."/>
            <person name="La Ragione R."/>
            <person name="Hildebrand F."/>
            <person name="Pallen M.J."/>
        </authorList>
    </citation>
    <scope>NUCLEOTIDE SEQUENCE</scope>
    <source>
        <strain evidence="1">C6-149</strain>
    </source>
</reference>
<organism evidence="1 2">
    <name type="scientific">Candidatus Gallilactobacillus intestinavium</name>
    <dbReference type="NCBI Taxonomy" id="2840838"/>
    <lineage>
        <taxon>Bacteria</taxon>
        <taxon>Bacillati</taxon>
        <taxon>Bacillota</taxon>
        <taxon>Bacilli</taxon>
        <taxon>Lactobacillales</taxon>
        <taxon>Lactobacillaceae</taxon>
        <taxon>Lactobacillaceae incertae sedis</taxon>
        <taxon>Candidatus Gallilactobacillus</taxon>
    </lineage>
</organism>
<dbReference type="Proteomes" id="UP000823614">
    <property type="component" value="Unassembled WGS sequence"/>
</dbReference>
<evidence type="ECO:0000313" key="1">
    <source>
        <dbReference type="EMBL" id="MBO8441192.1"/>
    </source>
</evidence>
<gene>
    <name evidence="1" type="ORF">IAA89_01885</name>
</gene>
<proteinExistence type="predicted"/>
<keyword evidence="1" id="KW-0808">Transferase</keyword>
<name>A0A9D9E4D2_9LACO</name>
<protein>
    <submittedName>
        <fullName evidence="1">SAM-dependent methyltransferase</fullName>
    </submittedName>
</protein>
<dbReference type="SUPFAM" id="SSF53335">
    <property type="entry name" value="S-adenosyl-L-methionine-dependent methyltransferases"/>
    <property type="match status" value="1"/>
</dbReference>
<sequence length="282" mass="32981">MQTIKKKKLNKFIKRSKNNNEYINQTEKYLKLFNNFPEIKFLLNQILEADRLLKQNLLPQSLPKMILPDNIQDIIYRKISEKYPLGNSEGDKLWDQLTSQLPKLDKHLRNFRDYLENNYGMWAYISAPFGKQLSNYLQNKNVLEIMAGNGYVSKALRQYNPSNKNYATDSKTWNKINATGNHPVTKIEKLSAIDAIDKYKNDIDCVIMSWAPDKEIDDYQVLEKIRNINAQQHKLNLIIIGEYKGATNSTKFWNNAILENIETLSNKISHFDLINDKVYLVN</sequence>
<accession>A0A9D9E4D2</accession>
<evidence type="ECO:0000313" key="2">
    <source>
        <dbReference type="Proteomes" id="UP000823614"/>
    </source>
</evidence>
<dbReference type="GO" id="GO:0032259">
    <property type="term" value="P:methylation"/>
    <property type="evidence" value="ECO:0007669"/>
    <property type="project" value="UniProtKB-KW"/>
</dbReference>
<dbReference type="AlphaFoldDB" id="A0A9D9E4D2"/>
<dbReference type="GO" id="GO:0008168">
    <property type="term" value="F:methyltransferase activity"/>
    <property type="evidence" value="ECO:0007669"/>
    <property type="project" value="UniProtKB-KW"/>
</dbReference>